<keyword evidence="3" id="KW-1185">Reference proteome</keyword>
<evidence type="ECO:0000256" key="1">
    <source>
        <dbReference type="SAM" id="MobiDB-lite"/>
    </source>
</evidence>
<gene>
    <name evidence="2" type="ORF">K6978_00885</name>
</gene>
<reference evidence="2 3" key="1">
    <citation type="submission" date="2021-08" db="EMBL/GenBank/DDBJ databases">
        <title>Genome sequences of Xanthomonas cucurbitae isolates from 5 Midwestern US states.</title>
        <authorList>
            <person name="Hind S.R."/>
        </authorList>
    </citation>
    <scope>NUCLEOTIDE SEQUENCE [LARGE SCALE GENOMIC DNA]</scope>
    <source>
        <strain evidence="2 3">OH_261</strain>
    </source>
</reference>
<dbReference type="InterPro" id="IPR038570">
    <property type="entry name" value="HicA_sf"/>
</dbReference>
<accession>A0ABY7YD44</accession>
<dbReference type="EMBL" id="CP082214">
    <property type="protein sequence ID" value="WDM71801.1"/>
    <property type="molecule type" value="Genomic_DNA"/>
</dbReference>
<evidence type="ECO:0000313" key="3">
    <source>
        <dbReference type="Proteomes" id="UP001214201"/>
    </source>
</evidence>
<organism evidence="2 3">
    <name type="scientific">Xanthomonas cucurbitae</name>
    <dbReference type="NCBI Taxonomy" id="56453"/>
    <lineage>
        <taxon>Bacteria</taxon>
        <taxon>Pseudomonadati</taxon>
        <taxon>Pseudomonadota</taxon>
        <taxon>Gammaproteobacteria</taxon>
        <taxon>Lysobacterales</taxon>
        <taxon>Lysobacteraceae</taxon>
        <taxon>Xanthomonas</taxon>
    </lineage>
</organism>
<dbReference type="Gene3D" id="3.30.920.30">
    <property type="entry name" value="Hypothetical protein"/>
    <property type="match status" value="1"/>
</dbReference>
<feature type="region of interest" description="Disordered" evidence="1">
    <location>
        <begin position="1"/>
        <end position="22"/>
    </location>
</feature>
<name>A0ABY7YD44_9XANT</name>
<sequence>MLKRLGFESRPQNGTSHEHWVSGEGKPFRKVTLDQHNSPYHRRILKLMLAQAGLSKHEFFQILDNL</sequence>
<dbReference type="SUPFAM" id="SSF54786">
    <property type="entry name" value="YcfA/nrd intein domain"/>
    <property type="match status" value="1"/>
</dbReference>
<evidence type="ECO:0000313" key="2">
    <source>
        <dbReference type="EMBL" id="WDM71801.1"/>
    </source>
</evidence>
<proteinExistence type="predicted"/>
<dbReference type="Proteomes" id="UP001214201">
    <property type="component" value="Chromosome"/>
</dbReference>
<protein>
    <submittedName>
        <fullName evidence="2">Type II toxin-antitoxin system HicA family toxin</fullName>
    </submittedName>
</protein>